<keyword evidence="1" id="KW-0732">Signal</keyword>
<gene>
    <name evidence="2" type="ORF">DND132_1889</name>
</gene>
<dbReference type="Pfam" id="PF10670">
    <property type="entry name" value="DUF4198"/>
    <property type="match status" value="1"/>
</dbReference>
<keyword evidence="3" id="KW-1185">Reference proteome</keyword>
<dbReference type="STRING" id="641491.DND132_1889"/>
<evidence type="ECO:0000256" key="1">
    <source>
        <dbReference type="SAM" id="SignalP"/>
    </source>
</evidence>
<dbReference type="AlphaFoldDB" id="F0JGH8"/>
<keyword evidence="2" id="KW-0812">Transmembrane</keyword>
<dbReference type="RefSeq" id="WP_014322522.1">
    <property type="nucleotide sequence ID" value="NC_016803.1"/>
</dbReference>
<reference evidence="2 3" key="1">
    <citation type="journal article" date="2011" name="J. Bacteriol.">
        <title>Genome sequence of the mercury-methylating strain Desulfovibrio desulfuricans ND132.</title>
        <authorList>
            <person name="Brown S.D."/>
            <person name="Gilmour C.C."/>
            <person name="Kucken A.M."/>
            <person name="Wall J.D."/>
            <person name="Elias D.A."/>
            <person name="Brandt C.C."/>
            <person name="Podar M."/>
            <person name="Chertkov O."/>
            <person name="Held B."/>
            <person name="Bruce D.C."/>
            <person name="Detter J.C."/>
            <person name="Tapia R."/>
            <person name="Han C.S."/>
            <person name="Goodwin L.A."/>
            <person name="Cheng J.F."/>
            <person name="Pitluck S."/>
            <person name="Woyke T."/>
            <person name="Mikhailova N."/>
            <person name="Ivanova N.N."/>
            <person name="Han J."/>
            <person name="Lucas S."/>
            <person name="Lapidus A.L."/>
            <person name="Land M.L."/>
            <person name="Hauser L.J."/>
            <person name="Palumbo A.V."/>
        </authorList>
    </citation>
    <scope>NUCLEOTIDE SEQUENCE [LARGE SCALE GENOMIC DNA]</scope>
    <source>
        <strain evidence="2 3">ND132</strain>
    </source>
</reference>
<sequence precursor="true">MSRRIALLCAALCLVAVTAISASAHEFILVPQSWKTYSPGQEVPFSLVSAHVFMKSEELENPANVKASYLGKDIPLAVDQAFKSFTGTVTLGQPGAALLHGHRLGEVWSKTPKGVLKGDRSTLKGVVWSRNYEKFCKTLIPVGGRTQGWDVKTGDALEIVPLNNPLELKVGDTLTVQILLDGKPVSPDAVTATYAGFTDTPNAYAYFTEPYGEGKADITISAPGFWMVRVQYVVDEKGANYEQHAMRSVLAFPVK</sequence>
<feature type="signal peptide" evidence="1">
    <location>
        <begin position="1"/>
        <end position="24"/>
    </location>
</feature>
<dbReference type="EMBL" id="CP003220">
    <property type="protein sequence ID" value="EGB15095.1"/>
    <property type="molecule type" value="Genomic_DNA"/>
</dbReference>
<evidence type="ECO:0000313" key="2">
    <source>
        <dbReference type="EMBL" id="EGB15095.1"/>
    </source>
</evidence>
<dbReference type="HOGENOM" id="CLU_089873_0_0_7"/>
<accession>F0JGH8</accession>
<name>F0JGH8_9BACT</name>
<proteinExistence type="predicted"/>
<feature type="chain" id="PRO_5003251003" evidence="1">
    <location>
        <begin position="25"/>
        <end position="255"/>
    </location>
</feature>
<keyword evidence="2" id="KW-0472">Membrane</keyword>
<dbReference type="InterPro" id="IPR019613">
    <property type="entry name" value="DUF4198"/>
</dbReference>
<dbReference type="OrthoDB" id="4219at2"/>
<dbReference type="Proteomes" id="UP000007845">
    <property type="component" value="Chromosome"/>
</dbReference>
<dbReference type="eggNOG" id="COG5266">
    <property type="taxonomic scope" value="Bacteria"/>
</dbReference>
<organism evidence="2 3">
    <name type="scientific">Pseudodesulfovibrio mercurii</name>
    <dbReference type="NCBI Taxonomy" id="641491"/>
    <lineage>
        <taxon>Bacteria</taxon>
        <taxon>Pseudomonadati</taxon>
        <taxon>Thermodesulfobacteriota</taxon>
        <taxon>Desulfovibrionia</taxon>
        <taxon>Desulfovibrionales</taxon>
        <taxon>Desulfovibrionaceae</taxon>
    </lineage>
</organism>
<dbReference type="KEGG" id="ddn:DND132_1889"/>
<protein>
    <submittedName>
        <fullName evidence="2">Nickel transport complex, NikM subunit, transmembrane</fullName>
    </submittedName>
</protein>
<evidence type="ECO:0000313" key="3">
    <source>
        <dbReference type="Proteomes" id="UP000007845"/>
    </source>
</evidence>